<name>A0ABV5WBL4_9BACI</name>
<organism evidence="1 2">
    <name type="scientific">Ectobacillus funiculus</name>
    <dbReference type="NCBI Taxonomy" id="137993"/>
    <lineage>
        <taxon>Bacteria</taxon>
        <taxon>Bacillati</taxon>
        <taxon>Bacillota</taxon>
        <taxon>Bacilli</taxon>
        <taxon>Bacillales</taxon>
        <taxon>Bacillaceae</taxon>
        <taxon>Ectobacillus</taxon>
    </lineage>
</organism>
<dbReference type="Proteomes" id="UP001589609">
    <property type="component" value="Unassembled WGS sequence"/>
</dbReference>
<protein>
    <submittedName>
        <fullName evidence="1">Uncharacterized protein</fullName>
    </submittedName>
</protein>
<evidence type="ECO:0000313" key="1">
    <source>
        <dbReference type="EMBL" id="MFB9757980.1"/>
    </source>
</evidence>
<comment type="caution">
    <text evidence="1">The sequence shown here is derived from an EMBL/GenBank/DDBJ whole genome shotgun (WGS) entry which is preliminary data.</text>
</comment>
<dbReference type="EMBL" id="JBHMAF010000020">
    <property type="protein sequence ID" value="MFB9757980.1"/>
    <property type="molecule type" value="Genomic_DNA"/>
</dbReference>
<gene>
    <name evidence="1" type="ORF">ACFFMS_05435</name>
</gene>
<dbReference type="RefSeq" id="WP_379948226.1">
    <property type="nucleotide sequence ID" value="NZ_JBHMAF010000020.1"/>
</dbReference>
<proteinExistence type="predicted"/>
<accession>A0ABV5WBL4</accession>
<evidence type="ECO:0000313" key="2">
    <source>
        <dbReference type="Proteomes" id="UP001589609"/>
    </source>
</evidence>
<keyword evidence="2" id="KW-1185">Reference proteome</keyword>
<sequence>MKMIENVSSLKRIVNRLRERGIHAELCSRPKTAAGESETLNQFDPNVLQAFLSISKREGTGIRSYMKTL</sequence>
<reference evidence="1 2" key="1">
    <citation type="submission" date="2024-09" db="EMBL/GenBank/DDBJ databases">
        <authorList>
            <person name="Sun Q."/>
            <person name="Mori K."/>
        </authorList>
    </citation>
    <scope>NUCLEOTIDE SEQUENCE [LARGE SCALE GENOMIC DNA]</scope>
    <source>
        <strain evidence="1 2">JCM 11201</strain>
    </source>
</reference>